<protein>
    <submittedName>
        <fullName evidence="1">(diamondback moth) hypothetical protein</fullName>
    </submittedName>
</protein>
<organism evidence="1 2">
    <name type="scientific">Plutella xylostella</name>
    <name type="common">Diamondback moth</name>
    <name type="synonym">Plutella maculipennis</name>
    <dbReference type="NCBI Taxonomy" id="51655"/>
    <lineage>
        <taxon>Eukaryota</taxon>
        <taxon>Metazoa</taxon>
        <taxon>Ecdysozoa</taxon>
        <taxon>Arthropoda</taxon>
        <taxon>Hexapoda</taxon>
        <taxon>Insecta</taxon>
        <taxon>Pterygota</taxon>
        <taxon>Neoptera</taxon>
        <taxon>Endopterygota</taxon>
        <taxon>Lepidoptera</taxon>
        <taxon>Glossata</taxon>
        <taxon>Ditrysia</taxon>
        <taxon>Yponomeutoidea</taxon>
        <taxon>Plutellidae</taxon>
        <taxon>Plutella</taxon>
    </lineage>
</organism>
<dbReference type="EMBL" id="CAJHNJ030000021">
    <property type="protein sequence ID" value="CAG9118506.1"/>
    <property type="molecule type" value="Genomic_DNA"/>
</dbReference>
<gene>
    <name evidence="1" type="ORF">PLXY2_LOCUS6688</name>
</gene>
<accession>A0A8S4EV87</accession>
<dbReference type="InterPro" id="IPR005312">
    <property type="entry name" value="DUF1759"/>
</dbReference>
<dbReference type="Proteomes" id="UP000653454">
    <property type="component" value="Unassembled WGS sequence"/>
</dbReference>
<dbReference type="Gene3D" id="3.30.70.270">
    <property type="match status" value="1"/>
</dbReference>
<keyword evidence="2" id="KW-1185">Reference proteome</keyword>
<comment type="caution">
    <text evidence="1">The sequence shown here is derived from an EMBL/GenBank/DDBJ whole genome shotgun (WGS) entry which is preliminary data.</text>
</comment>
<name>A0A8S4EV87_PLUXY</name>
<dbReference type="PANTHER" id="PTHR47331:SF1">
    <property type="entry name" value="GAG-LIKE PROTEIN"/>
    <property type="match status" value="1"/>
</dbReference>
<dbReference type="SUPFAM" id="SSF56672">
    <property type="entry name" value="DNA/RNA polymerases"/>
    <property type="match status" value="1"/>
</dbReference>
<proteinExistence type="predicted"/>
<dbReference type="Pfam" id="PF03564">
    <property type="entry name" value="DUF1759"/>
    <property type="match status" value="1"/>
</dbReference>
<dbReference type="InterPro" id="IPR043128">
    <property type="entry name" value="Rev_trsase/Diguanyl_cyclase"/>
</dbReference>
<dbReference type="AlphaFoldDB" id="A0A8S4EV87"/>
<dbReference type="PANTHER" id="PTHR47331">
    <property type="entry name" value="PHD-TYPE DOMAIN-CONTAINING PROTEIN"/>
    <property type="match status" value="1"/>
</dbReference>
<reference evidence="1" key="1">
    <citation type="submission" date="2020-11" db="EMBL/GenBank/DDBJ databases">
        <authorList>
            <person name="Whiteford S."/>
        </authorList>
    </citation>
    <scope>NUCLEOTIDE SEQUENCE</scope>
</reference>
<dbReference type="InterPro" id="IPR043502">
    <property type="entry name" value="DNA/RNA_pol_sf"/>
</dbReference>
<evidence type="ECO:0000313" key="2">
    <source>
        <dbReference type="Proteomes" id="UP000653454"/>
    </source>
</evidence>
<sequence>MDAKTLKKNRGSVKAKLTIFKGHLEQLTTCTKLNTLRFRELSARLNRINELYKEFDSIQNNLETLSDTPEDEFNERQEFEAGYFSTVAAAQELLDRSVERPARAGHDLAVAGSSTANDSGAFLPTLKLPTIHLPTFAGGYQDWLEFHDTYMSLIHLNDSIPKIQKYHYLRASLRDNAALLIQSLDLSGDNYDVAWDLLCERYNNTKLLVNNHLKALFNLEPMFKESSTGLRNIIDSVNKNIRALKTLHLPTEHWDAIIIYVICTKLDHATLKDWEMQRGSNNAIPTLSEFNSFIKNRAAWLESIEENHQKLRRYSDTPPVRAKTFVANYSNSAHASGSNPSQNSYFCPICKQSHSIYECTKFRSMTIEGRMDKLKQLNLCQNCLRKGHDETHCWRGSCKICNKRHNSMIHLNHEEPNLDSNTNIDQCVVLPNVENLTNNTEPKQTTNQSSNTISLSVTHPSQAQVQMLLGADIFWDILCNNRVSLGKAKPTLVETKLGWLVVGSIPTSYNTLGQHDTVHCNLINKMELEEKINKYFELESLPAQQSQSRDEADCEKLFLKTTVRNPDGRMVVTIPLKENPQCLGDSKQQALIRFNSLERKFSKNEAFKTKYINFMEEYIELGHMSENKTPQDDNESYFLPHHGVLREDSITTKLRTVFDASAVTSTGKSFNDIQLIGPPVQDDLLSILIRFRQHKYVVTADVEKMYRQILVNESQRSLQQIFWRSDPSLELKQYKLNTITYGTASAPHLATRCLKQLGLESTNEGVREVIIHDFYVDDLNTGSDNEKTLIDNCKGVLEQLRGAQMNLRKWRCNKPELLKNIVGETSQDELQILDKDEYAKILGLQWA</sequence>
<dbReference type="Gene3D" id="3.10.10.10">
    <property type="entry name" value="HIV Type 1 Reverse Transcriptase, subunit A, domain 1"/>
    <property type="match status" value="1"/>
</dbReference>
<dbReference type="GO" id="GO:0071897">
    <property type="term" value="P:DNA biosynthetic process"/>
    <property type="evidence" value="ECO:0007669"/>
    <property type="project" value="UniProtKB-ARBA"/>
</dbReference>
<evidence type="ECO:0000313" key="1">
    <source>
        <dbReference type="EMBL" id="CAG9118506.1"/>
    </source>
</evidence>